<evidence type="ECO:0000259" key="2">
    <source>
        <dbReference type="PROSITE" id="PS50853"/>
    </source>
</evidence>
<feature type="region of interest" description="Disordered" evidence="1">
    <location>
        <begin position="712"/>
        <end position="734"/>
    </location>
</feature>
<dbReference type="VEuPathDB" id="VectorBase:HLOH_059374"/>
<feature type="domain" description="Fibronectin type-III" evidence="2">
    <location>
        <begin position="1000"/>
        <end position="1101"/>
    </location>
</feature>
<sequence length="1101" mass="115810">MDTGNDSEQADASQDKDEPEAEDEAEVETSPPSKPEASGEVVGKGGEGDGKVEAEEDDEKMDCAEESEPEKVEAAVDEPSVANEEEVEADKTLDTSDDVQVIAIEKPADKNDCDVKPDVASVGGGGDATDAAAARRRVRGGRGDGPPPVGMSLGSKPGSVEPAAAGAVRDQAGAGRCLSAQATALLQPMEKKCDTLHRALERLAPPLLPAPEAVQRLCLQAGALRQRPQGTAPPTPTVAARATMATTPSGDVGRDRGAQQSLCRGGLHHGDFAGTCAAVPGAAAEGDGTNATMLAASAPTPPSPNSNVPVPMQLIANTANAAAQSPQLAKPMNLPVSAVSTPSPVGTPIRTVTMVSSAAGNSAASPSAVKFIDLTQEEEAGHKVISVSMAGGGIQKISVPSSGIPVLSAAPTSLVQPMGAPGDVPGAQPAARHDCHAQGGRGELGPGGTTQPMQTILLRMASPQGGFTTVPGSAIAMSNLMPANASGSPSGAPGTTMMVATAGGNQVRMIRGPPPMALPRGGTTLTLPPGTTLVRGPPAAGMRPGVPQQQQQISVVRPPVSSVSTPTQTTAPPLTKPPTVHVQVPGYPPTPVSGTVTKVAESRPPPALQAPPTKPDTAGSLINKGPQHPAALPPTPRYIDDPKKKRLPPKPALKITKASSDNAAQPAAKKMTLFPRREPKKQRAAPSTAEPKPQQPTVVDMETVLEQWQTYLDTGTVGSMNDDKSDKTGGRRSRLPYHAQRPLRLACLCRLGTCRYDKLPAAYKERLHADFGRLEPSRQLRALLARMHTEGKAKHGGTAQRRANAAWKGRCKWVYWLPATLGAATTGQGRRKVCKAGFMAVHGITEKRTRDVQLLWMRLKAKRGRTPTGQESDIEQEELMPGAYTDVEDDDEEGKVADVPSKSKAKPKPRQPHRGRKVLKTSSDSEESSGSESGGPASFGKKEVPDDKKDAEETCKEAKDVESKTSQNDEETEVEGDDEADDDDDVPYVDITGFEPICSLEEDSRNLVLSLPRGLVLSWNMTFNTLYADIQTYQLYAYQETNSPPATSHWKKVGDVRALPLPMACTLTQFVEGHKYHFAVRAVDVHNRLGPFSDPSSILLK</sequence>
<dbReference type="PROSITE" id="PS50853">
    <property type="entry name" value="FN3"/>
    <property type="match status" value="1"/>
</dbReference>
<feature type="compositionally biased region" description="Polar residues" evidence="1">
    <location>
        <begin position="1"/>
        <end position="12"/>
    </location>
</feature>
<dbReference type="GO" id="GO:0005634">
    <property type="term" value="C:nucleus"/>
    <property type="evidence" value="ECO:0007669"/>
    <property type="project" value="TreeGrafter"/>
</dbReference>
<dbReference type="InterPro" id="IPR013783">
    <property type="entry name" value="Ig-like_fold"/>
</dbReference>
<dbReference type="PANTHER" id="PTHR23210:SF26">
    <property type="entry name" value="ACTIVATING TRANSCRIPTION FACTOR 7-INTERACTING PROTEIN 1"/>
    <property type="match status" value="1"/>
</dbReference>
<dbReference type="AlphaFoldDB" id="A0A9J6FQM0"/>
<dbReference type="GO" id="GO:0005667">
    <property type="term" value="C:transcription regulator complex"/>
    <property type="evidence" value="ECO:0007669"/>
    <property type="project" value="TreeGrafter"/>
</dbReference>
<dbReference type="Gene3D" id="2.60.40.10">
    <property type="entry name" value="Immunoglobulins"/>
    <property type="match status" value="1"/>
</dbReference>
<feature type="compositionally biased region" description="Basic residues" evidence="1">
    <location>
        <begin position="903"/>
        <end position="919"/>
    </location>
</feature>
<dbReference type="Proteomes" id="UP000821853">
    <property type="component" value="Unassembled WGS sequence"/>
</dbReference>
<gene>
    <name evidence="3" type="ORF">HPB48_002037</name>
</gene>
<dbReference type="OrthoDB" id="6512756at2759"/>
<dbReference type="EMBL" id="JABSTR010000003">
    <property type="protein sequence ID" value="KAH9365586.1"/>
    <property type="molecule type" value="Genomic_DNA"/>
</dbReference>
<feature type="compositionally biased region" description="Low complexity" evidence="1">
    <location>
        <begin position="554"/>
        <end position="573"/>
    </location>
</feature>
<feature type="compositionally biased region" description="Basic and acidic residues" evidence="1">
    <location>
        <begin position="940"/>
        <end position="963"/>
    </location>
</feature>
<feature type="compositionally biased region" description="Gly residues" evidence="1">
    <location>
        <begin position="439"/>
        <end position="448"/>
    </location>
</feature>
<name>A0A9J6FQM0_HAELO</name>
<dbReference type="PANTHER" id="PTHR23210">
    <property type="entry name" value="ACTIVATING TRANSCRIPTION FACTOR 7 INTERACTING PROTEIN"/>
    <property type="match status" value="1"/>
</dbReference>
<comment type="caution">
    <text evidence="3">The sequence shown here is derived from an EMBL/GenBank/DDBJ whole genome shotgun (WGS) entry which is preliminary data.</text>
</comment>
<feature type="compositionally biased region" description="Acidic residues" evidence="1">
    <location>
        <begin position="968"/>
        <end position="987"/>
    </location>
</feature>
<dbReference type="SUPFAM" id="SSF49265">
    <property type="entry name" value="Fibronectin type III"/>
    <property type="match status" value="1"/>
</dbReference>
<evidence type="ECO:0000313" key="3">
    <source>
        <dbReference type="EMBL" id="KAH9365586.1"/>
    </source>
</evidence>
<feature type="region of interest" description="Disordered" evidence="1">
    <location>
        <begin position="425"/>
        <end position="448"/>
    </location>
</feature>
<dbReference type="InterPro" id="IPR003961">
    <property type="entry name" value="FN3_dom"/>
</dbReference>
<dbReference type="InterPro" id="IPR056565">
    <property type="entry name" value="Fn3_ATF7IP"/>
</dbReference>
<feature type="region of interest" description="Disordered" evidence="1">
    <location>
        <begin position="110"/>
        <end position="151"/>
    </location>
</feature>
<dbReference type="OMA" id="QLLWMRL"/>
<feature type="region of interest" description="Disordered" evidence="1">
    <location>
        <begin position="554"/>
        <end position="699"/>
    </location>
</feature>
<organism evidence="3 4">
    <name type="scientific">Haemaphysalis longicornis</name>
    <name type="common">Bush tick</name>
    <dbReference type="NCBI Taxonomy" id="44386"/>
    <lineage>
        <taxon>Eukaryota</taxon>
        <taxon>Metazoa</taxon>
        <taxon>Ecdysozoa</taxon>
        <taxon>Arthropoda</taxon>
        <taxon>Chelicerata</taxon>
        <taxon>Arachnida</taxon>
        <taxon>Acari</taxon>
        <taxon>Parasitiformes</taxon>
        <taxon>Ixodida</taxon>
        <taxon>Ixodoidea</taxon>
        <taxon>Ixodidae</taxon>
        <taxon>Haemaphysalinae</taxon>
        <taxon>Haemaphysalis</taxon>
    </lineage>
</organism>
<proteinExistence type="predicted"/>
<dbReference type="GO" id="GO:0006355">
    <property type="term" value="P:regulation of DNA-templated transcription"/>
    <property type="evidence" value="ECO:0007669"/>
    <property type="project" value="TreeGrafter"/>
</dbReference>
<evidence type="ECO:0000256" key="1">
    <source>
        <dbReference type="SAM" id="MobiDB-lite"/>
    </source>
</evidence>
<dbReference type="CDD" id="cd00063">
    <property type="entry name" value="FN3"/>
    <property type="match status" value="1"/>
</dbReference>
<dbReference type="Pfam" id="PF16794">
    <property type="entry name" value="fn3_4"/>
    <property type="match status" value="1"/>
</dbReference>
<feature type="compositionally biased region" description="Acidic residues" evidence="1">
    <location>
        <begin position="17"/>
        <end position="27"/>
    </location>
</feature>
<dbReference type="GO" id="GO:0003712">
    <property type="term" value="F:transcription coregulator activity"/>
    <property type="evidence" value="ECO:0007669"/>
    <property type="project" value="TreeGrafter"/>
</dbReference>
<keyword evidence="4" id="KW-1185">Reference proteome</keyword>
<dbReference type="InterPro" id="IPR036116">
    <property type="entry name" value="FN3_sf"/>
</dbReference>
<reference evidence="3 4" key="1">
    <citation type="journal article" date="2020" name="Cell">
        <title>Large-Scale Comparative Analyses of Tick Genomes Elucidate Their Genetic Diversity and Vector Capacities.</title>
        <authorList>
            <consortium name="Tick Genome and Microbiome Consortium (TIGMIC)"/>
            <person name="Jia N."/>
            <person name="Wang J."/>
            <person name="Shi W."/>
            <person name="Du L."/>
            <person name="Sun Y."/>
            <person name="Zhan W."/>
            <person name="Jiang J.F."/>
            <person name="Wang Q."/>
            <person name="Zhang B."/>
            <person name="Ji P."/>
            <person name="Bell-Sakyi L."/>
            <person name="Cui X.M."/>
            <person name="Yuan T.T."/>
            <person name="Jiang B.G."/>
            <person name="Yang W.F."/>
            <person name="Lam T.T."/>
            <person name="Chang Q.C."/>
            <person name="Ding S.J."/>
            <person name="Wang X.J."/>
            <person name="Zhu J.G."/>
            <person name="Ruan X.D."/>
            <person name="Zhao L."/>
            <person name="Wei J.T."/>
            <person name="Ye R.Z."/>
            <person name="Que T.C."/>
            <person name="Du C.H."/>
            <person name="Zhou Y.H."/>
            <person name="Cheng J.X."/>
            <person name="Dai P.F."/>
            <person name="Guo W.B."/>
            <person name="Han X.H."/>
            <person name="Huang E.J."/>
            <person name="Li L.F."/>
            <person name="Wei W."/>
            <person name="Gao Y.C."/>
            <person name="Liu J.Z."/>
            <person name="Shao H.Z."/>
            <person name="Wang X."/>
            <person name="Wang C.C."/>
            <person name="Yang T.C."/>
            <person name="Huo Q.B."/>
            <person name="Li W."/>
            <person name="Chen H.Y."/>
            <person name="Chen S.E."/>
            <person name="Zhou L.G."/>
            <person name="Ni X.B."/>
            <person name="Tian J.H."/>
            <person name="Sheng Y."/>
            <person name="Liu T."/>
            <person name="Pan Y.S."/>
            <person name="Xia L.Y."/>
            <person name="Li J."/>
            <person name="Zhao F."/>
            <person name="Cao W.C."/>
        </authorList>
    </citation>
    <scope>NUCLEOTIDE SEQUENCE [LARGE SCALE GENOMIC DNA]</scope>
    <source>
        <strain evidence="3">HaeL-2018</strain>
    </source>
</reference>
<protein>
    <recommendedName>
        <fullName evidence="2">Fibronectin type-III domain-containing protein</fullName>
    </recommendedName>
</protein>
<feature type="region of interest" description="Disordered" evidence="1">
    <location>
        <begin position="1"/>
        <end position="98"/>
    </location>
</feature>
<feature type="compositionally biased region" description="Acidic residues" evidence="1">
    <location>
        <begin position="54"/>
        <end position="68"/>
    </location>
</feature>
<accession>A0A9J6FQM0</accession>
<feature type="compositionally biased region" description="Pro residues" evidence="1">
    <location>
        <begin position="603"/>
        <end position="614"/>
    </location>
</feature>
<dbReference type="InterPro" id="IPR026085">
    <property type="entry name" value="ATF7-int"/>
</dbReference>
<feature type="region of interest" description="Disordered" evidence="1">
    <location>
        <begin position="886"/>
        <end position="987"/>
    </location>
</feature>
<evidence type="ECO:0000313" key="4">
    <source>
        <dbReference type="Proteomes" id="UP000821853"/>
    </source>
</evidence>